<dbReference type="STRING" id="1712654.A7C91_06165"/>
<accession>A0A172WH67</accession>
<evidence type="ECO:0000313" key="2">
    <source>
        <dbReference type="Proteomes" id="UP000076969"/>
    </source>
</evidence>
<dbReference type="EMBL" id="CP015520">
    <property type="protein sequence ID" value="ANF22802.1"/>
    <property type="molecule type" value="Genomic_DNA"/>
</dbReference>
<keyword evidence="2" id="KW-1185">Reference proteome</keyword>
<reference evidence="2" key="1">
    <citation type="journal article" date="2016" name="Syst. Appl. Microbiol.">
        <title>Thermococcus piezophilus sp. nov., a novel hyperthermophilic and piezophilic archaeon with a broad pressure range for growth, isolated from a deepest hydrothermal vent at the Mid-Cayman Rise.</title>
        <authorList>
            <person name="Dalmasso C."/>
            <person name="Oger P."/>
            <person name="Selva G."/>
            <person name="Courtine D."/>
            <person name="L'Haridon S."/>
            <person name="Garlaschelli A."/>
            <person name="Roussel E."/>
            <person name="Miyazaki J."/>
            <person name="Reveillaud J."/>
            <person name="Jebbar M."/>
            <person name="Takai K."/>
            <person name="Maignien L."/>
            <person name="Alain K."/>
        </authorList>
    </citation>
    <scope>NUCLEOTIDE SEQUENCE [LARGE SCALE GENOMIC DNA]</scope>
    <source>
        <strain evidence="2">CDGS</strain>
    </source>
</reference>
<dbReference type="KEGG" id="tpie:A7C91_06165"/>
<organism evidence="1 2">
    <name type="scientific">Thermococcus piezophilus</name>
    <dbReference type="NCBI Taxonomy" id="1712654"/>
    <lineage>
        <taxon>Archaea</taxon>
        <taxon>Methanobacteriati</taxon>
        <taxon>Methanobacteriota</taxon>
        <taxon>Thermococci</taxon>
        <taxon>Thermococcales</taxon>
        <taxon>Thermococcaceae</taxon>
        <taxon>Thermococcus</taxon>
    </lineage>
</organism>
<name>A0A172WH67_9EURY</name>
<dbReference type="OrthoDB" id="85814at2157"/>
<dbReference type="AlphaFoldDB" id="A0A172WH67"/>
<proteinExistence type="predicted"/>
<evidence type="ECO:0000313" key="1">
    <source>
        <dbReference type="EMBL" id="ANF22802.1"/>
    </source>
</evidence>
<dbReference type="Proteomes" id="UP000076969">
    <property type="component" value="Chromosome"/>
</dbReference>
<gene>
    <name evidence="1" type="ORF">A7C91_06165</name>
</gene>
<protein>
    <submittedName>
        <fullName evidence="1">Uncharacterized protein</fullName>
    </submittedName>
</protein>
<sequence length="273" mass="30509">MEDILVPKERRDAVVFIGVDRGENVEFVKVYAVSEEVAARTLEEFFNARGLFPSDFFLVDKGVESLKGKGAITTRSETGLSAKLSRLGLRLLSNGVLYTKGLESVYQLTLVSERLLGEFQESEKAKRSELTKLKLLTLGESTLVENLRDADITAYLPKGVKFLREPPVERVAEILAAGETVVVETKDAGKYERLGFSIFIRIPPLSSEEFAEAVSEELGFRVDPGIFERLPPHKRGYSSAKAIARLAKKLRVRTGRNWEELLRLAVRIHLGEV</sequence>